<proteinExistence type="predicted"/>
<dbReference type="AlphaFoldDB" id="A0A839T5R9"/>
<sequence>MLSEQIVPGSFAFARDYLVDHELDLSELDARGIPALIAEKPMRKRDERLRVPRGRHLPLSGGQDTGE</sequence>
<name>A0A839T5R9_AZOMA</name>
<dbReference type="Proteomes" id="UP000549250">
    <property type="component" value="Unassembled WGS sequence"/>
</dbReference>
<feature type="region of interest" description="Disordered" evidence="1">
    <location>
        <begin position="44"/>
        <end position="67"/>
    </location>
</feature>
<evidence type="ECO:0000313" key="3">
    <source>
        <dbReference type="Proteomes" id="UP000549250"/>
    </source>
</evidence>
<gene>
    <name evidence="2" type="ORF">FHR87_002854</name>
</gene>
<dbReference type="EMBL" id="JACHXI010000015">
    <property type="protein sequence ID" value="MBB3104438.1"/>
    <property type="molecule type" value="Genomic_DNA"/>
</dbReference>
<comment type="caution">
    <text evidence="2">The sequence shown here is derived from an EMBL/GenBank/DDBJ whole genome shotgun (WGS) entry which is preliminary data.</text>
</comment>
<keyword evidence="3" id="KW-1185">Reference proteome</keyword>
<evidence type="ECO:0000313" key="2">
    <source>
        <dbReference type="EMBL" id="MBB3104438.1"/>
    </source>
</evidence>
<reference evidence="2 3" key="1">
    <citation type="submission" date="2020-08" db="EMBL/GenBank/DDBJ databases">
        <title>Genomic Encyclopedia of Type Strains, Phase III (KMG-III): the genomes of soil and plant-associated and newly described type strains.</title>
        <authorList>
            <person name="Whitman W."/>
        </authorList>
    </citation>
    <scope>NUCLEOTIDE SEQUENCE [LARGE SCALE GENOMIC DNA]</scope>
    <source>
        <strain evidence="2 3">CECT 4462</strain>
    </source>
</reference>
<protein>
    <submittedName>
        <fullName evidence="2">Uncharacterized protein</fullName>
    </submittedName>
</protein>
<dbReference type="RefSeq" id="WP_183167306.1">
    <property type="nucleotide sequence ID" value="NZ_JACHXI010000015.1"/>
</dbReference>
<evidence type="ECO:0000256" key="1">
    <source>
        <dbReference type="SAM" id="MobiDB-lite"/>
    </source>
</evidence>
<accession>A0A839T5R9</accession>
<organism evidence="2 3">
    <name type="scientific">Azomonas macrocytogenes</name>
    <name type="common">Azotobacter macrocytogenes</name>
    <dbReference type="NCBI Taxonomy" id="69962"/>
    <lineage>
        <taxon>Bacteria</taxon>
        <taxon>Pseudomonadati</taxon>
        <taxon>Pseudomonadota</taxon>
        <taxon>Gammaproteobacteria</taxon>
        <taxon>Pseudomonadales</taxon>
        <taxon>Pseudomonadaceae</taxon>
        <taxon>Azomonas</taxon>
    </lineage>
</organism>